<protein>
    <submittedName>
        <fullName evidence="2">Uncharacterized protein</fullName>
    </submittedName>
</protein>
<proteinExistence type="predicted"/>
<dbReference type="Proteomes" id="UP001168821">
    <property type="component" value="Unassembled WGS sequence"/>
</dbReference>
<name>A0AA38M3A4_9CUCU</name>
<organism evidence="2 3">
    <name type="scientific">Zophobas morio</name>
    <dbReference type="NCBI Taxonomy" id="2755281"/>
    <lineage>
        <taxon>Eukaryota</taxon>
        <taxon>Metazoa</taxon>
        <taxon>Ecdysozoa</taxon>
        <taxon>Arthropoda</taxon>
        <taxon>Hexapoda</taxon>
        <taxon>Insecta</taxon>
        <taxon>Pterygota</taxon>
        <taxon>Neoptera</taxon>
        <taxon>Endopterygota</taxon>
        <taxon>Coleoptera</taxon>
        <taxon>Polyphaga</taxon>
        <taxon>Cucujiformia</taxon>
        <taxon>Tenebrionidae</taxon>
        <taxon>Zophobas</taxon>
    </lineage>
</organism>
<evidence type="ECO:0000313" key="3">
    <source>
        <dbReference type="Proteomes" id="UP001168821"/>
    </source>
</evidence>
<dbReference type="AlphaFoldDB" id="A0AA38M3A4"/>
<gene>
    <name evidence="2" type="ORF">Zmor_027714</name>
</gene>
<feature type="transmembrane region" description="Helical" evidence="1">
    <location>
        <begin position="92"/>
        <end position="116"/>
    </location>
</feature>
<keyword evidence="1" id="KW-0812">Transmembrane</keyword>
<comment type="caution">
    <text evidence="2">The sequence shown here is derived from an EMBL/GenBank/DDBJ whole genome shotgun (WGS) entry which is preliminary data.</text>
</comment>
<keyword evidence="1" id="KW-0472">Membrane</keyword>
<sequence>MVCIAYRWRSIVVRSSVPYWESALPIFLPFLVAQPNIGHSSTLKICIPNTRNFIRYSLLTSQSSLKSWATTQEAPNNSLFCYILCIMARRGYIVLPASFNLALRLHLLGILFVVIFNHAVFS</sequence>
<accession>A0AA38M3A4</accession>
<reference evidence="2" key="1">
    <citation type="journal article" date="2023" name="G3 (Bethesda)">
        <title>Whole genome assemblies of Zophobas morio and Tenebrio molitor.</title>
        <authorList>
            <person name="Kaur S."/>
            <person name="Stinson S.A."/>
            <person name="diCenzo G.C."/>
        </authorList>
    </citation>
    <scope>NUCLEOTIDE SEQUENCE</scope>
    <source>
        <strain evidence="2">QUZm001</strain>
    </source>
</reference>
<evidence type="ECO:0000256" key="1">
    <source>
        <dbReference type="SAM" id="Phobius"/>
    </source>
</evidence>
<keyword evidence="3" id="KW-1185">Reference proteome</keyword>
<keyword evidence="1" id="KW-1133">Transmembrane helix</keyword>
<evidence type="ECO:0000313" key="2">
    <source>
        <dbReference type="EMBL" id="KAJ3641199.1"/>
    </source>
</evidence>
<dbReference type="EMBL" id="JALNTZ010000009">
    <property type="protein sequence ID" value="KAJ3641199.1"/>
    <property type="molecule type" value="Genomic_DNA"/>
</dbReference>